<reference evidence="7" key="1">
    <citation type="submission" date="2016-12" db="EMBL/GenBank/DDBJ databases">
        <title>Complete Genome Sequence of Beggiatoa leptomitiformis D-401.</title>
        <authorList>
            <person name="Fomenkov A."/>
            <person name="Vincze T."/>
            <person name="Grabovich M."/>
            <person name="Anton B.P."/>
            <person name="Dubinina G."/>
            <person name="Orlova M."/>
            <person name="Belousova E."/>
            <person name="Roberts R.J."/>
        </authorList>
    </citation>
    <scope>NUCLEOTIDE SEQUENCE [LARGE SCALE GENOMIC DNA]</scope>
    <source>
        <strain evidence="7">D-401</strain>
    </source>
</reference>
<dbReference type="Proteomes" id="UP000234271">
    <property type="component" value="Chromosome"/>
</dbReference>
<gene>
    <name evidence="6" type="ORF">BLE401_04380</name>
</gene>
<dbReference type="AlphaFoldDB" id="A0A2N9YJ57"/>
<dbReference type="Gene3D" id="2.40.50.100">
    <property type="match status" value="1"/>
</dbReference>
<keyword evidence="2 3" id="KW-0175">Coiled coil</keyword>
<evidence type="ECO:0000256" key="2">
    <source>
        <dbReference type="ARBA" id="ARBA00023054"/>
    </source>
</evidence>
<comment type="subcellular location">
    <subcellularLocation>
        <location evidence="1">Cell envelope</location>
    </subcellularLocation>
</comment>
<protein>
    <submittedName>
        <fullName evidence="6">HlyD family efflux transporter periplasmic adaptor subunit</fullName>
    </submittedName>
</protein>
<dbReference type="Gene3D" id="1.10.287.470">
    <property type="entry name" value="Helix hairpin bin"/>
    <property type="match status" value="2"/>
</dbReference>
<feature type="domain" description="YbhG-like alpha-helical hairpin" evidence="5">
    <location>
        <begin position="87"/>
        <end position="207"/>
    </location>
</feature>
<evidence type="ECO:0000313" key="6">
    <source>
        <dbReference type="EMBL" id="AUI70524.2"/>
    </source>
</evidence>
<accession>A0A2N9YJ57</accession>
<keyword evidence="7" id="KW-1185">Reference proteome</keyword>
<feature type="coiled-coil region" evidence="3">
    <location>
        <begin position="89"/>
        <end position="180"/>
    </location>
</feature>
<evidence type="ECO:0000259" key="5">
    <source>
        <dbReference type="Pfam" id="PF25881"/>
    </source>
</evidence>
<evidence type="ECO:0000313" key="7">
    <source>
        <dbReference type="Proteomes" id="UP000234271"/>
    </source>
</evidence>
<dbReference type="GO" id="GO:0030313">
    <property type="term" value="C:cell envelope"/>
    <property type="evidence" value="ECO:0007669"/>
    <property type="project" value="UniProtKB-SubCell"/>
</dbReference>
<evidence type="ECO:0000256" key="3">
    <source>
        <dbReference type="SAM" id="Coils"/>
    </source>
</evidence>
<dbReference type="PANTHER" id="PTHR32347">
    <property type="entry name" value="EFFLUX SYSTEM COMPONENT YKNX-RELATED"/>
    <property type="match status" value="1"/>
</dbReference>
<dbReference type="PANTHER" id="PTHR32347:SF23">
    <property type="entry name" value="BLL5650 PROTEIN"/>
    <property type="match status" value="1"/>
</dbReference>
<dbReference type="Pfam" id="PF25881">
    <property type="entry name" value="HH_YBHG"/>
    <property type="match status" value="1"/>
</dbReference>
<dbReference type="InterPro" id="IPR059052">
    <property type="entry name" value="HH_YbhG-like"/>
</dbReference>
<proteinExistence type="predicted"/>
<feature type="chain" id="PRO_5024791911" evidence="4">
    <location>
        <begin position="25"/>
        <end position="337"/>
    </location>
</feature>
<feature type="signal peptide" evidence="4">
    <location>
        <begin position="1"/>
        <end position="24"/>
    </location>
</feature>
<evidence type="ECO:0000256" key="1">
    <source>
        <dbReference type="ARBA" id="ARBA00004196"/>
    </source>
</evidence>
<name>A0A2N9YJ57_9GAMM</name>
<keyword evidence="4" id="KW-0732">Signal</keyword>
<dbReference type="InterPro" id="IPR050465">
    <property type="entry name" value="UPF0194_transport"/>
</dbReference>
<dbReference type="EMBL" id="CP018889">
    <property type="protein sequence ID" value="AUI70524.2"/>
    <property type="molecule type" value="Genomic_DNA"/>
</dbReference>
<dbReference type="STRING" id="288004.AL038_01655"/>
<organism evidence="6 7">
    <name type="scientific">Beggiatoa leptomitoformis</name>
    <dbReference type="NCBI Taxonomy" id="288004"/>
    <lineage>
        <taxon>Bacteria</taxon>
        <taxon>Pseudomonadati</taxon>
        <taxon>Pseudomonadota</taxon>
        <taxon>Gammaproteobacteria</taxon>
        <taxon>Thiotrichales</taxon>
        <taxon>Thiotrichaceae</taxon>
        <taxon>Beggiatoa</taxon>
    </lineage>
</organism>
<dbReference type="Gene3D" id="2.40.30.170">
    <property type="match status" value="1"/>
</dbReference>
<dbReference type="SUPFAM" id="SSF111369">
    <property type="entry name" value="HlyD-like secretion proteins"/>
    <property type="match status" value="2"/>
</dbReference>
<evidence type="ECO:0000256" key="4">
    <source>
        <dbReference type="SAM" id="SignalP"/>
    </source>
</evidence>
<sequence>MVIMNTSIFILSFYLLNLTLPATLQTGWDTLTNKHTDTTRWQGYVEGEFIWLSPVIAGQLAQVNVEKGVQVNAGDILFSLVAEPDNLALQEAEQKQQTAQARLADAQKGSRPAELAEIQARIAQTKADVNLAQIELKRTEKLFQKQAIQQESIDVSRATVQRQNARLSELQTQLEIAQLGGRTDALQALQTEVVAAQAIVAQARWRVEQKRITAPTAGQITDVFHYAGEWVASGNPVLALLPPTHIKLRFFIPETDLGQMQLGKIVNFHCDSCTKNLTATISYIATQAEYTPPIIYSQETRVKLVYMLEARPSAEIAPSLHTGQPVTVWLSESDKPH</sequence>